<evidence type="ECO:0000313" key="12">
    <source>
        <dbReference type="EMBL" id="GFR12151.1"/>
    </source>
</evidence>
<comment type="caution">
    <text evidence="12">The sequence shown here is derived from an EMBL/GenBank/DDBJ whole genome shotgun (WGS) entry which is preliminary data.</text>
</comment>
<dbReference type="GO" id="GO:0030154">
    <property type="term" value="P:cell differentiation"/>
    <property type="evidence" value="ECO:0007669"/>
    <property type="project" value="UniProtKB-KW"/>
</dbReference>
<dbReference type="Gene3D" id="1.10.10.10">
    <property type="entry name" value="Winged helix-like DNA-binding domain superfamily/Winged helix DNA-binding domain"/>
    <property type="match status" value="1"/>
</dbReference>
<evidence type="ECO:0000256" key="1">
    <source>
        <dbReference type="ARBA" id="ARBA00004123"/>
    </source>
</evidence>
<dbReference type="InterPro" id="IPR039779">
    <property type="entry name" value="RFX-like"/>
</dbReference>
<keyword evidence="4" id="KW-0805">Transcription regulation</keyword>
<evidence type="ECO:0000256" key="6">
    <source>
        <dbReference type="ARBA" id="ARBA00023163"/>
    </source>
</evidence>
<evidence type="ECO:0000256" key="8">
    <source>
        <dbReference type="ARBA" id="ARBA00072476"/>
    </source>
</evidence>
<accession>A0A8X6GVG4</accession>
<evidence type="ECO:0000256" key="9">
    <source>
        <dbReference type="ARBA" id="ARBA00077088"/>
    </source>
</evidence>
<dbReference type="Proteomes" id="UP000887116">
    <property type="component" value="Unassembled WGS sequence"/>
</dbReference>
<name>A0A8X6GVG4_TRICU</name>
<dbReference type="GO" id="GO:0000981">
    <property type="term" value="F:DNA-binding transcription factor activity, RNA polymerase II-specific"/>
    <property type="evidence" value="ECO:0007669"/>
    <property type="project" value="TreeGrafter"/>
</dbReference>
<evidence type="ECO:0000256" key="5">
    <source>
        <dbReference type="ARBA" id="ARBA00023125"/>
    </source>
</evidence>
<evidence type="ECO:0000259" key="11">
    <source>
        <dbReference type="PROSITE" id="PS51526"/>
    </source>
</evidence>
<dbReference type="InterPro" id="IPR003150">
    <property type="entry name" value="DNA-bd_RFX"/>
</dbReference>
<dbReference type="PANTHER" id="PTHR12619:SF5">
    <property type="entry name" value="TRANSCRIPTION FACTOR RFX4"/>
    <property type="match status" value="1"/>
</dbReference>
<feature type="region of interest" description="Disordered" evidence="10">
    <location>
        <begin position="566"/>
        <end position="594"/>
    </location>
</feature>
<feature type="compositionally biased region" description="Basic and acidic residues" evidence="10">
    <location>
        <begin position="575"/>
        <end position="585"/>
    </location>
</feature>
<comment type="subcellular location">
    <subcellularLocation>
        <location evidence="1">Nucleus</location>
    </subcellularLocation>
</comment>
<proteinExistence type="predicted"/>
<dbReference type="InterPro" id="IPR057321">
    <property type="entry name" value="RFX1-4/6/8-like_BCD"/>
</dbReference>
<keyword evidence="3" id="KW-0221">Differentiation</keyword>
<dbReference type="EMBL" id="BMAO01026745">
    <property type="protein sequence ID" value="GFR12151.1"/>
    <property type="molecule type" value="Genomic_DNA"/>
</dbReference>
<gene>
    <name evidence="12" type="primary">RFX4</name>
    <name evidence="12" type="ORF">TNCT_255771</name>
</gene>
<sequence length="645" mass="73297">MDASAAYSWPESSRDLLSGPKQGHTLLRPHSTPATLVWLEENYETAEGVCIPRSTLYMHYVDFCAKNYMQPVNAASFGKIIRQQFPQLTTRRLGTRGQSRYHYYGIAIRESSSYFQISFSKKGATGCEPRRDTAKQTPLYATRTRTGTILPEFPSVKDLHLPPTVDVDKMSTFLMMYRTHCQRLLDTIVRATFDEVQNFLLHFWQGIPPHLLPVLESNALVNLVGVCDCILYRTISNVLLPSMLHTLPESLTKVVRKFAEELDCWLKSAIAHLPDNLRIVKMEMATRFAHTLRRQMSLNHLAQASRMVVHNSDITSQMLHDWRQLDLDAICRETLFSTEHNATTCQLILKLGRDFESLLEEEAPIEGYIEWLESLVNKCAVHATGRRKGGGRRLARQFLLLWSAFGTRVIRDMTLHSAASFGSFHLLRLMFDDYVLFLVEAIHTEDQMKDFMRNLMSDMPPQITAFSDYQSLSSNAETDSMESFSVHLNPNYAPCSSESPTANYEETPSEDLSAGWMSGDCYQSFYPSTNSCDSRRSWNPATRHENKAYNYQQTAQYFIVSQDDTVPAQPTQHSGYDDNYNRPEDNSAEQSGPSSIMYTASGAIYQSYTFVTHDAGTPDTTPPLPTDKKVHHLTVRMDGTLYCDG</sequence>
<evidence type="ECO:0000256" key="4">
    <source>
        <dbReference type="ARBA" id="ARBA00023015"/>
    </source>
</evidence>
<dbReference type="FunFam" id="1.10.10.10:FF:000211">
    <property type="entry name" value="Regulatory factor X, 6"/>
    <property type="match status" value="1"/>
</dbReference>
<dbReference type="SUPFAM" id="SSF46785">
    <property type="entry name" value="Winged helix' DNA-binding domain"/>
    <property type="match status" value="1"/>
</dbReference>
<dbReference type="GO" id="GO:0005634">
    <property type="term" value="C:nucleus"/>
    <property type="evidence" value="ECO:0007669"/>
    <property type="project" value="UniProtKB-SubCell"/>
</dbReference>
<dbReference type="GO" id="GO:0000978">
    <property type="term" value="F:RNA polymerase II cis-regulatory region sequence-specific DNA binding"/>
    <property type="evidence" value="ECO:0007669"/>
    <property type="project" value="TreeGrafter"/>
</dbReference>
<dbReference type="Pfam" id="PF02257">
    <property type="entry name" value="RFX_DNA_binding"/>
    <property type="match status" value="1"/>
</dbReference>
<dbReference type="Pfam" id="PF25340">
    <property type="entry name" value="BCD_RFX"/>
    <property type="match status" value="1"/>
</dbReference>
<reference evidence="12" key="1">
    <citation type="submission" date="2020-07" db="EMBL/GenBank/DDBJ databases">
        <title>Multicomponent nature underlies the extraordinary mechanical properties of spider dragline silk.</title>
        <authorList>
            <person name="Kono N."/>
            <person name="Nakamura H."/>
            <person name="Mori M."/>
            <person name="Yoshida Y."/>
            <person name="Ohtoshi R."/>
            <person name="Malay A.D."/>
            <person name="Moran D.A.P."/>
            <person name="Tomita M."/>
            <person name="Numata K."/>
            <person name="Arakawa K."/>
        </authorList>
    </citation>
    <scope>NUCLEOTIDE SEQUENCE</scope>
</reference>
<keyword evidence="6" id="KW-0804">Transcription</keyword>
<evidence type="ECO:0000256" key="7">
    <source>
        <dbReference type="ARBA" id="ARBA00023242"/>
    </source>
</evidence>
<dbReference type="PROSITE" id="PS51526">
    <property type="entry name" value="RFX_DBD"/>
    <property type="match status" value="1"/>
</dbReference>
<dbReference type="InterPro" id="IPR036388">
    <property type="entry name" value="WH-like_DNA-bd_sf"/>
</dbReference>
<feature type="domain" description="RFX-type winged-helix" evidence="11">
    <location>
        <begin position="35"/>
        <end position="110"/>
    </location>
</feature>
<keyword evidence="2" id="KW-0217">Developmental protein</keyword>
<dbReference type="PANTHER" id="PTHR12619">
    <property type="entry name" value="RFX TRANSCRIPTION FACTOR FAMILY"/>
    <property type="match status" value="1"/>
</dbReference>
<evidence type="ECO:0000256" key="3">
    <source>
        <dbReference type="ARBA" id="ARBA00022782"/>
    </source>
</evidence>
<keyword evidence="5" id="KW-0238">DNA-binding</keyword>
<dbReference type="OrthoDB" id="6418744at2759"/>
<evidence type="ECO:0000256" key="10">
    <source>
        <dbReference type="SAM" id="MobiDB-lite"/>
    </source>
</evidence>
<dbReference type="AlphaFoldDB" id="A0A8X6GVG4"/>
<keyword evidence="7" id="KW-0539">Nucleus</keyword>
<evidence type="ECO:0000256" key="2">
    <source>
        <dbReference type="ARBA" id="ARBA00022473"/>
    </source>
</evidence>
<evidence type="ECO:0000313" key="13">
    <source>
        <dbReference type="Proteomes" id="UP000887116"/>
    </source>
</evidence>
<dbReference type="InterPro" id="IPR036390">
    <property type="entry name" value="WH_DNA-bd_sf"/>
</dbReference>
<keyword evidence="13" id="KW-1185">Reference proteome</keyword>
<protein>
    <recommendedName>
        <fullName evidence="8">DNA-binding protein RFX6</fullName>
    </recommendedName>
    <alternativeName>
        <fullName evidence="9">Regulatory factor X 6</fullName>
    </alternativeName>
</protein>
<organism evidence="12 13">
    <name type="scientific">Trichonephila clavata</name>
    <name type="common">Joro spider</name>
    <name type="synonym">Nephila clavata</name>
    <dbReference type="NCBI Taxonomy" id="2740835"/>
    <lineage>
        <taxon>Eukaryota</taxon>
        <taxon>Metazoa</taxon>
        <taxon>Ecdysozoa</taxon>
        <taxon>Arthropoda</taxon>
        <taxon>Chelicerata</taxon>
        <taxon>Arachnida</taxon>
        <taxon>Araneae</taxon>
        <taxon>Araneomorphae</taxon>
        <taxon>Entelegynae</taxon>
        <taxon>Araneoidea</taxon>
        <taxon>Nephilidae</taxon>
        <taxon>Trichonephila</taxon>
    </lineage>
</organism>